<feature type="compositionally biased region" description="Pro residues" evidence="1">
    <location>
        <begin position="91"/>
        <end position="104"/>
    </location>
</feature>
<feature type="compositionally biased region" description="Polar residues" evidence="1">
    <location>
        <begin position="13"/>
        <end position="25"/>
    </location>
</feature>
<feature type="compositionally biased region" description="Basic and acidic residues" evidence="1">
    <location>
        <begin position="851"/>
        <end position="860"/>
    </location>
</feature>
<dbReference type="KEGG" id="kne:92183391"/>
<feature type="compositionally biased region" description="Polar residues" evidence="1">
    <location>
        <begin position="666"/>
        <end position="682"/>
    </location>
</feature>
<feature type="compositionally biased region" description="Polar residues" evidence="1">
    <location>
        <begin position="333"/>
        <end position="342"/>
    </location>
</feature>
<feature type="region of interest" description="Disordered" evidence="1">
    <location>
        <begin position="836"/>
        <end position="864"/>
    </location>
</feature>
<feature type="compositionally biased region" description="Basic and acidic residues" evidence="1">
    <location>
        <begin position="34"/>
        <end position="44"/>
    </location>
</feature>
<feature type="compositionally biased region" description="Basic residues" evidence="1">
    <location>
        <begin position="1093"/>
        <end position="1108"/>
    </location>
</feature>
<feature type="region of interest" description="Disordered" evidence="1">
    <location>
        <begin position="905"/>
        <end position="944"/>
    </location>
</feature>
<feature type="compositionally biased region" description="Low complexity" evidence="1">
    <location>
        <begin position="1068"/>
        <end position="1082"/>
    </location>
</feature>
<reference evidence="2 3" key="1">
    <citation type="journal article" date="2024" name="bioRxiv">
        <title>Comparative genomics of Cryptococcus and Kwoniella reveals pathogenesis evolution and contrasting karyotype dynamics via intercentromeric recombination or chromosome fusion.</title>
        <authorList>
            <person name="Coelho M.A."/>
            <person name="David-Palma M."/>
            <person name="Shea T."/>
            <person name="Bowers K."/>
            <person name="McGinley-Smith S."/>
            <person name="Mohammad A.W."/>
            <person name="Gnirke A."/>
            <person name="Yurkov A.M."/>
            <person name="Nowrousian M."/>
            <person name="Sun S."/>
            <person name="Cuomo C.A."/>
            <person name="Heitman J."/>
        </authorList>
    </citation>
    <scope>NUCLEOTIDE SEQUENCE [LARGE SCALE GENOMIC DNA]</scope>
    <source>
        <strain evidence="2 3">CBS 13917</strain>
    </source>
</reference>
<sequence length="1164" mass="124989">MTNFKPQPLRSLSPITELTTPNSLRALTLPQDDSDYHSEHAPEEDHNDDGASVCFHGFEGTITQGPSQGPGALSRPLFPYCRQQRESFPSPSLPPRSPYRPRPSPLHSRSSSHHYTTPEDRYTTFPPRPTPLPGGLLPPPRTIVPKPKPPRRPAPPPSPLQQESTNGEATGRPPLNRLPSHTEDIDEGQDAFGDRISQGRGLSANLAGVSPGRRPPPDIIKSRPNSFHAGSITVGSHVNRPAPQSASDTNLPESGRYQYPILHDVPLVTFSKGSVSSSDRQFSGKSSSGTYDWSRISPHSSQSRPTKSRPVSFHGSPRNITPGSEANPARSDMQLQAASTSTMNGLSAVIYDSSRPTLVSRHLHSPGSVQSSSGRSSPPSRKDTTRRRRVSSILFSIFGTDSGRDSSNTHKSSRRSRYTNGFSSMVSLNSPPSSPITGDNAGSEEGTASVQIATRSSGTFGIPDDGSDIFGAQGFGLCSGSDRLPGTTDSRFALDRTQSADGSVLTHSEGVRRILYVENLVETPKDGGGNSSRTESHANFTSPASPATERPYASMWEGKPEVTTETTPDHIESVRPTSNVEIHSNIAPAEPHQQQQPPAQDSARTTLRLNALTLNAGSRRASIASDISGGSLFFPSERTTSSGGLPDRAYSSATHLPLSDIPENQPIHSNGNMPDHTSSNTIPRSRPLPRPTPRQVSPIPHPPQATFIPTLPPGQTPGWDLPLLIASHLLSTHAAALIGHSTAIREVSDTMQKMAKESLDWGGTLMGMAGNASSSSRASLPDGLPRSTERPSPTIYEGVPHPNVSFYKQAHAATHSTPTTGRQGEAYDPVQAAYDNLTAVPPRPSAVRSGSKGESRRNKGESLPTDLLEEAEKLGQQEWSSLHVAEAAWTSAMRQLGEIVKDENRGDVNGRMDTDREHVERDDSEHGPGVASTRLRTGSERSYHPYDERSTLSALSAVAQAFPSAFNSHQSVIPGLTSPYRLEHMTAFLPSLDDMIHFPAQQGSSPDHNDPASHEINATIRLRPKAVHAFSNPLIQPVDNGPTTRPVSQIPEQGYTESQLGSAIVNPSERGNGSSLSSSTSTRGEKSTMGVGTRRKLRKKTTVKHSRSTSRAGQPREYGKGGGSVSRIGFDEGGLGVGCVGTGTVGRKGSIKPHWWSRKRSEVD</sequence>
<proteinExistence type="predicted"/>
<protein>
    <submittedName>
        <fullName evidence="2">Uncharacterized protein</fullName>
    </submittedName>
</protein>
<feature type="compositionally biased region" description="Low complexity" evidence="1">
    <location>
        <begin position="365"/>
        <end position="379"/>
    </location>
</feature>
<dbReference type="Proteomes" id="UP001388673">
    <property type="component" value="Unassembled WGS sequence"/>
</dbReference>
<dbReference type="RefSeq" id="XP_066800228.1">
    <property type="nucleotide sequence ID" value="XM_066949220.1"/>
</dbReference>
<feature type="compositionally biased region" description="Polar residues" evidence="1">
    <location>
        <begin position="272"/>
        <end position="305"/>
    </location>
</feature>
<organism evidence="2 3">
    <name type="scientific">Kwoniella newhampshirensis</name>
    <dbReference type="NCBI Taxonomy" id="1651941"/>
    <lineage>
        <taxon>Eukaryota</taxon>
        <taxon>Fungi</taxon>
        <taxon>Dikarya</taxon>
        <taxon>Basidiomycota</taxon>
        <taxon>Agaricomycotina</taxon>
        <taxon>Tremellomycetes</taxon>
        <taxon>Tremellales</taxon>
        <taxon>Cryptococcaceae</taxon>
        <taxon>Kwoniella</taxon>
    </lineage>
</organism>
<evidence type="ECO:0000313" key="2">
    <source>
        <dbReference type="EMBL" id="KAK8845420.1"/>
    </source>
</evidence>
<feature type="region of interest" description="Disordered" evidence="1">
    <location>
        <begin position="357"/>
        <end position="448"/>
    </location>
</feature>
<keyword evidence="3" id="KW-1185">Reference proteome</keyword>
<feature type="region of interest" description="Disordered" evidence="1">
    <location>
        <begin position="768"/>
        <end position="799"/>
    </location>
</feature>
<comment type="caution">
    <text evidence="2">The sequence shown here is derived from an EMBL/GenBank/DDBJ whole genome shotgun (WGS) entry which is preliminary data.</text>
</comment>
<feature type="region of interest" description="Disordered" evidence="1">
    <location>
        <begin position="272"/>
        <end position="342"/>
    </location>
</feature>
<name>A0AAW0YUR9_9TREE</name>
<feature type="compositionally biased region" description="Polar residues" evidence="1">
    <location>
        <begin position="242"/>
        <end position="252"/>
    </location>
</feature>
<evidence type="ECO:0000313" key="3">
    <source>
        <dbReference type="Proteomes" id="UP001388673"/>
    </source>
</evidence>
<evidence type="ECO:0000256" key="1">
    <source>
        <dbReference type="SAM" id="MobiDB-lite"/>
    </source>
</evidence>
<feature type="region of interest" description="Disordered" evidence="1">
    <location>
        <begin position="1064"/>
        <end position="1131"/>
    </location>
</feature>
<dbReference type="AlphaFoldDB" id="A0AAW0YUR9"/>
<feature type="region of interest" description="Disordered" evidence="1">
    <location>
        <begin position="1"/>
        <end position="257"/>
    </location>
</feature>
<feature type="region of interest" description="Disordered" evidence="1">
    <location>
        <begin position="634"/>
        <end position="698"/>
    </location>
</feature>
<feature type="compositionally biased region" description="Low complexity" evidence="1">
    <location>
        <begin position="105"/>
        <end position="115"/>
    </location>
</feature>
<gene>
    <name evidence="2" type="ORF">IAR55_006133</name>
</gene>
<accession>A0AAW0YUR9</accession>
<dbReference type="EMBL" id="JBCAWK010000012">
    <property type="protein sequence ID" value="KAK8845420.1"/>
    <property type="molecule type" value="Genomic_DNA"/>
</dbReference>
<feature type="compositionally biased region" description="Polar residues" evidence="1">
    <location>
        <begin position="531"/>
        <end position="545"/>
    </location>
</feature>
<dbReference type="GeneID" id="92183391"/>
<feature type="compositionally biased region" description="Basic and acidic residues" evidence="1">
    <location>
        <begin position="905"/>
        <end position="926"/>
    </location>
</feature>
<feature type="region of interest" description="Disordered" evidence="1">
    <location>
        <begin position="522"/>
        <end position="552"/>
    </location>
</feature>
<feature type="compositionally biased region" description="Pro residues" evidence="1">
    <location>
        <begin position="126"/>
        <end position="142"/>
    </location>
</feature>